<keyword evidence="3" id="KW-0805">Transcription regulation</keyword>
<evidence type="ECO:0000259" key="6">
    <source>
        <dbReference type="PROSITE" id="PS50006"/>
    </source>
</evidence>
<sequence length="497" mass="55434">MTKESMPKIGGPRKTVEFQRPTVEVEGHPLSEGFPLHKVQLEVQTGSDKGKTETFEKPVIRLGADPLCDLVMTDPTVSRMHAEIRRKGDHFELIDLDSTNGTFFDGERIKSVELAPGDGFQVGRSLVAFSVTTEQIAVPVTDRTRYGSIIGQSQALREIFSILDRVAPSDLSVVIEGETGSGKELIAAAIHEHSSRASKPFVVFDCSAFPPTLLESELFGHEKGAFSGASQRHRGVFERADGGTIFFDELGEMDIEFQAKFLRVLETGDVRRVGGESSFTVDVRVVAATNRDLEDLVKERKFRQDLYYRLAKVRFNLPPLRDRPEDIPLLADHFLNILAGEENARPLMTEDALRTLQAYAWPGNIRQLRNVIEKAVAMCRGGAITAEYLRKELNFAGFPSQQPRTESVALPAEPQQTLGLSANGRLVTVGTEIEDSEGEPIAFRDAKDTLVDKFERIYLENLLERNKQNVSATARDAQIDRRHLYRLLKKHGLMADD</sequence>
<dbReference type="SUPFAM" id="SSF46689">
    <property type="entry name" value="Homeodomain-like"/>
    <property type="match status" value="1"/>
</dbReference>
<evidence type="ECO:0000256" key="3">
    <source>
        <dbReference type="ARBA" id="ARBA00023015"/>
    </source>
</evidence>
<dbReference type="Gene3D" id="2.60.200.20">
    <property type="match status" value="1"/>
</dbReference>
<dbReference type="KEGG" id="bbae:FRD01_01760"/>
<dbReference type="PANTHER" id="PTHR32071:SF117">
    <property type="entry name" value="PTS-DEPENDENT DIHYDROXYACETONE KINASE OPERON REGULATORY PROTEIN-RELATED"/>
    <property type="match status" value="1"/>
</dbReference>
<dbReference type="InterPro" id="IPR025944">
    <property type="entry name" value="Sigma_54_int_dom_CS"/>
</dbReference>
<dbReference type="InterPro" id="IPR025662">
    <property type="entry name" value="Sigma_54_int_dom_ATP-bd_1"/>
</dbReference>
<dbReference type="AlphaFoldDB" id="A0A5B8XKD4"/>
<gene>
    <name evidence="8" type="ORF">FRD01_01760</name>
</gene>
<dbReference type="GO" id="GO:0003677">
    <property type="term" value="F:DNA binding"/>
    <property type="evidence" value="ECO:0007669"/>
    <property type="project" value="UniProtKB-KW"/>
</dbReference>
<feature type="domain" description="Sigma-54 factor interaction" evidence="7">
    <location>
        <begin position="149"/>
        <end position="377"/>
    </location>
</feature>
<dbReference type="InterPro" id="IPR058031">
    <property type="entry name" value="AAA_lid_NorR"/>
</dbReference>
<evidence type="ECO:0000313" key="8">
    <source>
        <dbReference type="EMBL" id="QED26005.1"/>
    </source>
</evidence>
<keyword evidence="4" id="KW-0238">DNA-binding</keyword>
<proteinExistence type="predicted"/>
<feature type="domain" description="FHA" evidence="6">
    <location>
        <begin position="60"/>
        <end position="109"/>
    </location>
</feature>
<dbReference type="InterPro" id="IPR027417">
    <property type="entry name" value="P-loop_NTPase"/>
</dbReference>
<dbReference type="PROSITE" id="PS00675">
    <property type="entry name" value="SIGMA54_INTERACT_1"/>
    <property type="match status" value="1"/>
</dbReference>
<dbReference type="InterPro" id="IPR002078">
    <property type="entry name" value="Sigma_54_int"/>
</dbReference>
<dbReference type="EMBL" id="CP042467">
    <property type="protein sequence ID" value="QED26005.1"/>
    <property type="molecule type" value="Genomic_DNA"/>
</dbReference>
<evidence type="ECO:0000313" key="9">
    <source>
        <dbReference type="Proteomes" id="UP000321595"/>
    </source>
</evidence>
<dbReference type="PROSITE" id="PS00676">
    <property type="entry name" value="SIGMA54_INTERACT_2"/>
    <property type="match status" value="1"/>
</dbReference>
<dbReference type="PROSITE" id="PS00688">
    <property type="entry name" value="SIGMA54_INTERACT_3"/>
    <property type="match status" value="1"/>
</dbReference>
<dbReference type="CDD" id="cd00009">
    <property type="entry name" value="AAA"/>
    <property type="match status" value="1"/>
</dbReference>
<dbReference type="Pfam" id="PF00158">
    <property type="entry name" value="Sigma54_activat"/>
    <property type="match status" value="1"/>
</dbReference>
<dbReference type="SUPFAM" id="SSF49879">
    <property type="entry name" value="SMAD/FHA domain"/>
    <property type="match status" value="1"/>
</dbReference>
<dbReference type="InterPro" id="IPR025943">
    <property type="entry name" value="Sigma_54_int_dom_ATP-bd_2"/>
</dbReference>
<dbReference type="InterPro" id="IPR008984">
    <property type="entry name" value="SMAD_FHA_dom_sf"/>
</dbReference>
<dbReference type="FunFam" id="3.40.50.300:FF:000006">
    <property type="entry name" value="DNA-binding transcriptional regulator NtrC"/>
    <property type="match status" value="1"/>
</dbReference>
<evidence type="ECO:0000256" key="2">
    <source>
        <dbReference type="ARBA" id="ARBA00022840"/>
    </source>
</evidence>
<keyword evidence="2" id="KW-0067">ATP-binding</keyword>
<dbReference type="Proteomes" id="UP000321595">
    <property type="component" value="Chromosome"/>
</dbReference>
<dbReference type="RefSeq" id="WP_146957071.1">
    <property type="nucleotide sequence ID" value="NZ_CP042467.1"/>
</dbReference>
<dbReference type="GO" id="GO:0006355">
    <property type="term" value="P:regulation of DNA-templated transcription"/>
    <property type="evidence" value="ECO:0007669"/>
    <property type="project" value="InterPro"/>
</dbReference>
<evidence type="ECO:0000259" key="7">
    <source>
        <dbReference type="PROSITE" id="PS50045"/>
    </source>
</evidence>
<dbReference type="SMART" id="SM00382">
    <property type="entry name" value="AAA"/>
    <property type="match status" value="1"/>
</dbReference>
<organism evidence="8 9">
    <name type="scientific">Microvenator marinus</name>
    <dbReference type="NCBI Taxonomy" id="2600177"/>
    <lineage>
        <taxon>Bacteria</taxon>
        <taxon>Deltaproteobacteria</taxon>
        <taxon>Bradymonadales</taxon>
        <taxon>Microvenatoraceae</taxon>
        <taxon>Microvenator</taxon>
    </lineage>
</organism>
<dbReference type="InterPro" id="IPR009057">
    <property type="entry name" value="Homeodomain-like_sf"/>
</dbReference>
<dbReference type="SMART" id="SM00240">
    <property type="entry name" value="FHA"/>
    <property type="match status" value="1"/>
</dbReference>
<dbReference type="PROSITE" id="PS50006">
    <property type="entry name" value="FHA_DOMAIN"/>
    <property type="match status" value="1"/>
</dbReference>
<dbReference type="SUPFAM" id="SSF52540">
    <property type="entry name" value="P-loop containing nucleoside triphosphate hydrolases"/>
    <property type="match status" value="1"/>
</dbReference>
<dbReference type="Pfam" id="PF00498">
    <property type="entry name" value="FHA"/>
    <property type="match status" value="1"/>
</dbReference>
<dbReference type="PROSITE" id="PS50045">
    <property type="entry name" value="SIGMA54_INTERACT_4"/>
    <property type="match status" value="1"/>
</dbReference>
<dbReference type="Pfam" id="PF25601">
    <property type="entry name" value="AAA_lid_14"/>
    <property type="match status" value="1"/>
</dbReference>
<dbReference type="CDD" id="cd00060">
    <property type="entry name" value="FHA"/>
    <property type="match status" value="1"/>
</dbReference>
<keyword evidence="9" id="KW-1185">Reference proteome</keyword>
<dbReference type="PANTHER" id="PTHR32071">
    <property type="entry name" value="TRANSCRIPTIONAL REGULATORY PROTEIN"/>
    <property type="match status" value="1"/>
</dbReference>
<protein>
    <submittedName>
        <fullName evidence="8">FHA domain-containing protein</fullName>
    </submittedName>
</protein>
<dbReference type="OrthoDB" id="5485507at2"/>
<reference evidence="8 9" key="1">
    <citation type="submission" date="2019-08" db="EMBL/GenBank/DDBJ databases">
        <authorList>
            <person name="Liang Q."/>
        </authorList>
    </citation>
    <scope>NUCLEOTIDE SEQUENCE [LARGE SCALE GENOMIC DNA]</scope>
    <source>
        <strain evidence="8 9">V1718</strain>
    </source>
</reference>
<evidence type="ECO:0000256" key="1">
    <source>
        <dbReference type="ARBA" id="ARBA00022741"/>
    </source>
</evidence>
<dbReference type="GO" id="GO:0005524">
    <property type="term" value="F:ATP binding"/>
    <property type="evidence" value="ECO:0007669"/>
    <property type="project" value="UniProtKB-KW"/>
</dbReference>
<dbReference type="Gene3D" id="3.40.50.300">
    <property type="entry name" value="P-loop containing nucleotide triphosphate hydrolases"/>
    <property type="match status" value="1"/>
</dbReference>
<dbReference type="InterPro" id="IPR000253">
    <property type="entry name" value="FHA_dom"/>
</dbReference>
<evidence type="ECO:0000256" key="5">
    <source>
        <dbReference type="ARBA" id="ARBA00023163"/>
    </source>
</evidence>
<keyword evidence="1" id="KW-0547">Nucleotide-binding</keyword>
<evidence type="ECO:0000256" key="4">
    <source>
        <dbReference type="ARBA" id="ARBA00023125"/>
    </source>
</evidence>
<dbReference type="Gene3D" id="1.10.10.60">
    <property type="entry name" value="Homeodomain-like"/>
    <property type="match status" value="1"/>
</dbReference>
<dbReference type="InterPro" id="IPR003593">
    <property type="entry name" value="AAA+_ATPase"/>
</dbReference>
<keyword evidence="5" id="KW-0804">Transcription</keyword>
<accession>A0A5B8XKD4</accession>
<name>A0A5B8XKD4_9DELT</name>
<dbReference type="Gene3D" id="1.10.8.60">
    <property type="match status" value="1"/>
</dbReference>